<feature type="chain" id="PRO_5044837997" evidence="1">
    <location>
        <begin position="27"/>
        <end position="82"/>
    </location>
</feature>
<organism evidence="2 3">
    <name type="scientific">Cardamine amara subsp. amara</name>
    <dbReference type="NCBI Taxonomy" id="228776"/>
    <lineage>
        <taxon>Eukaryota</taxon>
        <taxon>Viridiplantae</taxon>
        <taxon>Streptophyta</taxon>
        <taxon>Embryophyta</taxon>
        <taxon>Tracheophyta</taxon>
        <taxon>Spermatophyta</taxon>
        <taxon>Magnoliopsida</taxon>
        <taxon>eudicotyledons</taxon>
        <taxon>Gunneridae</taxon>
        <taxon>Pentapetalae</taxon>
        <taxon>rosids</taxon>
        <taxon>malvids</taxon>
        <taxon>Brassicales</taxon>
        <taxon>Brassicaceae</taxon>
        <taxon>Cardamineae</taxon>
        <taxon>Cardamine</taxon>
    </lineage>
</organism>
<dbReference type="EMBL" id="JBANAX010000355">
    <property type="protein sequence ID" value="KAL1212947.1"/>
    <property type="molecule type" value="Genomic_DNA"/>
</dbReference>
<dbReference type="InterPro" id="IPR036574">
    <property type="entry name" value="Scorpion_toxin-like_sf"/>
</dbReference>
<keyword evidence="1" id="KW-0732">Signal</keyword>
<evidence type="ECO:0000313" key="3">
    <source>
        <dbReference type="Proteomes" id="UP001558713"/>
    </source>
</evidence>
<comment type="caution">
    <text evidence="2">The sequence shown here is derived from an EMBL/GenBank/DDBJ whole genome shotgun (WGS) entry which is preliminary data.</text>
</comment>
<name>A0ABD1B2N0_CARAN</name>
<feature type="signal peptide" evidence="1">
    <location>
        <begin position="1"/>
        <end position="26"/>
    </location>
</feature>
<dbReference type="Gene3D" id="3.30.30.10">
    <property type="entry name" value="Knottin, scorpion toxin-like"/>
    <property type="match status" value="1"/>
</dbReference>
<evidence type="ECO:0000256" key="1">
    <source>
        <dbReference type="SAM" id="SignalP"/>
    </source>
</evidence>
<keyword evidence="3" id="KW-1185">Reference proteome</keyword>
<protein>
    <submittedName>
        <fullName evidence="2">Defensin-like protein</fullName>
    </submittedName>
</protein>
<sequence>MISSSKCIFFVFLCLTALFTPNLVEAEDRRSKLIPIGPCSEIRDCNQTCIESQFLGGKCILWYSYSTEKSCACYVKPSISPV</sequence>
<dbReference type="AlphaFoldDB" id="A0ABD1B2N0"/>
<gene>
    <name evidence="2" type="ORF">V5N11_032916</name>
</gene>
<accession>A0ABD1B2N0</accession>
<reference evidence="2 3" key="1">
    <citation type="submission" date="2024-04" db="EMBL/GenBank/DDBJ databases">
        <title>Genome assembly C_amara_ONT_v2.</title>
        <authorList>
            <person name="Yant L."/>
            <person name="Moore C."/>
            <person name="Slenker M."/>
        </authorList>
    </citation>
    <scope>NUCLEOTIDE SEQUENCE [LARGE SCALE GENOMIC DNA]</scope>
    <source>
        <tissue evidence="2">Leaf</tissue>
    </source>
</reference>
<proteinExistence type="predicted"/>
<evidence type="ECO:0000313" key="2">
    <source>
        <dbReference type="EMBL" id="KAL1212947.1"/>
    </source>
</evidence>
<dbReference type="Proteomes" id="UP001558713">
    <property type="component" value="Unassembled WGS sequence"/>
</dbReference>